<evidence type="ECO:0000313" key="1">
    <source>
        <dbReference type="EMBL" id="MCI90564.1"/>
    </source>
</evidence>
<evidence type="ECO:0000313" key="2">
    <source>
        <dbReference type="Proteomes" id="UP000265520"/>
    </source>
</evidence>
<organism evidence="1 2">
    <name type="scientific">Trifolium medium</name>
    <dbReference type="NCBI Taxonomy" id="97028"/>
    <lineage>
        <taxon>Eukaryota</taxon>
        <taxon>Viridiplantae</taxon>
        <taxon>Streptophyta</taxon>
        <taxon>Embryophyta</taxon>
        <taxon>Tracheophyta</taxon>
        <taxon>Spermatophyta</taxon>
        <taxon>Magnoliopsida</taxon>
        <taxon>eudicotyledons</taxon>
        <taxon>Gunneridae</taxon>
        <taxon>Pentapetalae</taxon>
        <taxon>rosids</taxon>
        <taxon>fabids</taxon>
        <taxon>Fabales</taxon>
        <taxon>Fabaceae</taxon>
        <taxon>Papilionoideae</taxon>
        <taxon>50 kb inversion clade</taxon>
        <taxon>NPAAA clade</taxon>
        <taxon>Hologalegina</taxon>
        <taxon>IRL clade</taxon>
        <taxon>Trifolieae</taxon>
        <taxon>Trifolium</taxon>
    </lineage>
</organism>
<sequence length="36" mass="3895">MLQNRFGQSIVFVVSSEMENGGVPQSATPETLLKEA</sequence>
<comment type="caution">
    <text evidence="1">The sequence shown here is derived from an EMBL/GenBank/DDBJ whole genome shotgun (WGS) entry which is preliminary data.</text>
</comment>
<name>A0A392VQ92_9FABA</name>
<protein>
    <submittedName>
        <fullName evidence="1">Cellulose synthase A catalytic subunit 3</fullName>
    </submittedName>
</protein>
<dbReference type="AlphaFoldDB" id="A0A392VQ92"/>
<dbReference type="Proteomes" id="UP000265520">
    <property type="component" value="Unassembled WGS sequence"/>
</dbReference>
<feature type="non-terminal residue" evidence="1">
    <location>
        <position position="36"/>
    </location>
</feature>
<dbReference type="EMBL" id="LXQA011248186">
    <property type="protein sequence ID" value="MCI90564.1"/>
    <property type="molecule type" value="Genomic_DNA"/>
</dbReference>
<keyword evidence="2" id="KW-1185">Reference proteome</keyword>
<accession>A0A392VQ92</accession>
<proteinExistence type="predicted"/>
<reference evidence="1 2" key="1">
    <citation type="journal article" date="2018" name="Front. Plant Sci.">
        <title>Red Clover (Trifolium pratense) and Zigzag Clover (T. medium) - A Picture of Genomic Similarities and Differences.</title>
        <authorList>
            <person name="Dluhosova J."/>
            <person name="Istvanek J."/>
            <person name="Nedelnik J."/>
            <person name="Repkova J."/>
        </authorList>
    </citation>
    <scope>NUCLEOTIDE SEQUENCE [LARGE SCALE GENOMIC DNA]</scope>
    <source>
        <strain evidence="2">cv. 10/8</strain>
        <tissue evidence="1">Leaf</tissue>
    </source>
</reference>